<organism evidence="3 4">
    <name type="scientific">Microbacterium pygmaeum</name>
    <dbReference type="NCBI Taxonomy" id="370764"/>
    <lineage>
        <taxon>Bacteria</taxon>
        <taxon>Bacillati</taxon>
        <taxon>Actinomycetota</taxon>
        <taxon>Actinomycetes</taxon>
        <taxon>Micrococcales</taxon>
        <taxon>Microbacteriaceae</taxon>
        <taxon>Microbacterium</taxon>
    </lineage>
</organism>
<keyword evidence="4" id="KW-1185">Reference proteome</keyword>
<feature type="region of interest" description="Disordered" evidence="1">
    <location>
        <begin position="29"/>
        <end position="65"/>
    </location>
</feature>
<sequence>MHMSRPRTLSTVLLAAAVAVALSACASGAVTPTASPTPTPTPTATETLTPEPTDPPAPTVAPANLPTDCTTLGTESVRQDTVGDLTLQSDGTGFVRPAPNNAQLALGCDWILDEVAGVLLLISTADPAEVSAAADALPAAGWTCAVSDDFGATYCSMTGDNPSEEDAVVARDGVWIYLETYNRNGNAFLSDIATQIWG</sequence>
<evidence type="ECO:0000256" key="2">
    <source>
        <dbReference type="SAM" id="SignalP"/>
    </source>
</evidence>
<keyword evidence="2" id="KW-0732">Signal</keyword>
<evidence type="ECO:0000313" key="3">
    <source>
        <dbReference type="EMBL" id="SDH15536.1"/>
    </source>
</evidence>
<accession>A0A1G8A3S4</accession>
<gene>
    <name evidence="3" type="ORF">SAMN04489810_2257</name>
</gene>
<dbReference type="EMBL" id="LT629692">
    <property type="protein sequence ID" value="SDH15536.1"/>
    <property type="molecule type" value="Genomic_DNA"/>
</dbReference>
<feature type="compositionally biased region" description="Low complexity" evidence="1">
    <location>
        <begin position="42"/>
        <end position="51"/>
    </location>
</feature>
<protein>
    <submittedName>
        <fullName evidence="3">Uncharacterized protein</fullName>
    </submittedName>
</protein>
<evidence type="ECO:0000313" key="4">
    <source>
        <dbReference type="Proteomes" id="UP000199009"/>
    </source>
</evidence>
<dbReference type="PROSITE" id="PS51257">
    <property type="entry name" value="PROKAR_LIPOPROTEIN"/>
    <property type="match status" value="1"/>
</dbReference>
<name>A0A1G8A3S4_9MICO</name>
<feature type="signal peptide" evidence="2">
    <location>
        <begin position="1"/>
        <end position="26"/>
    </location>
</feature>
<dbReference type="AlphaFoldDB" id="A0A1G8A3S4"/>
<dbReference type="Proteomes" id="UP000199009">
    <property type="component" value="Chromosome I"/>
</dbReference>
<evidence type="ECO:0000256" key="1">
    <source>
        <dbReference type="SAM" id="MobiDB-lite"/>
    </source>
</evidence>
<reference evidence="3 4" key="1">
    <citation type="submission" date="2016-10" db="EMBL/GenBank/DDBJ databases">
        <authorList>
            <person name="de Groot N.N."/>
        </authorList>
    </citation>
    <scope>NUCLEOTIDE SEQUENCE [LARGE SCALE GENOMIC DNA]</scope>
    <source>
        <strain evidence="3 4">DSM 23142</strain>
    </source>
</reference>
<dbReference type="STRING" id="370764.SAMN04489810_2257"/>
<feature type="chain" id="PRO_5038398842" evidence="2">
    <location>
        <begin position="27"/>
        <end position="198"/>
    </location>
</feature>
<proteinExistence type="predicted"/>